<gene>
    <name evidence="1" type="ORF">rsdtw13_06550</name>
</gene>
<sequence>MNKSEHVLNKLLVQLFNELLEIEHDALKNGPFSDLSITEIHTIEAIGMYTPRTMSEVASDLKITVGTLTTAVNKLIKKEYVTRERIEEDRRVVMIRLTKKGKLAYRVHEKFHSDMIKETIKGIDDKEEEILISSLEKLSAYFTYRYHLSNTATENK</sequence>
<evidence type="ECO:0000313" key="1">
    <source>
        <dbReference type="EMBL" id="GKX65397.1"/>
    </source>
</evidence>
<reference evidence="1" key="1">
    <citation type="journal article" date="2025" name="Int. J. Syst. Evol. Microbiol.">
        <title>Inconstantimicrobium mannanitabidum sp. nov., a novel member of the family Clostridiaceae isolated from anoxic soil under the treatment of reductive soil disinfestation.</title>
        <authorList>
            <person name="Ueki A."/>
            <person name="Tonouchi A."/>
            <person name="Honma S."/>
            <person name="Kaku N."/>
            <person name="Ueki K."/>
        </authorList>
    </citation>
    <scope>NUCLEOTIDE SEQUENCE</scope>
    <source>
        <strain evidence="1">TW13</strain>
    </source>
</reference>
<dbReference type="Proteomes" id="UP001058074">
    <property type="component" value="Unassembled WGS sequence"/>
</dbReference>
<organism evidence="1 2">
    <name type="scientific">Inconstantimicrobium mannanitabidum</name>
    <dbReference type="NCBI Taxonomy" id="1604901"/>
    <lineage>
        <taxon>Bacteria</taxon>
        <taxon>Bacillati</taxon>
        <taxon>Bacillota</taxon>
        <taxon>Clostridia</taxon>
        <taxon>Eubacteriales</taxon>
        <taxon>Clostridiaceae</taxon>
        <taxon>Inconstantimicrobium</taxon>
    </lineage>
</organism>
<name>A0ACB5R8E1_9CLOT</name>
<protein>
    <submittedName>
        <fullName evidence="1">MarR family transcriptional regulator</fullName>
    </submittedName>
</protein>
<proteinExistence type="predicted"/>
<accession>A0ACB5R8E1</accession>
<comment type="caution">
    <text evidence="1">The sequence shown here is derived from an EMBL/GenBank/DDBJ whole genome shotgun (WGS) entry which is preliminary data.</text>
</comment>
<keyword evidence="2" id="KW-1185">Reference proteome</keyword>
<dbReference type="EMBL" id="BROD01000001">
    <property type="protein sequence ID" value="GKX65397.1"/>
    <property type="molecule type" value="Genomic_DNA"/>
</dbReference>
<evidence type="ECO:0000313" key="2">
    <source>
        <dbReference type="Proteomes" id="UP001058074"/>
    </source>
</evidence>